<reference evidence="2 3" key="1">
    <citation type="journal article" date="2019" name="Int. J. Syst. Evol. Microbiol.">
        <title>The Global Catalogue of Microorganisms (GCM) 10K type strain sequencing project: providing services to taxonomists for standard genome sequencing and annotation.</title>
        <authorList>
            <consortium name="The Broad Institute Genomics Platform"/>
            <consortium name="The Broad Institute Genome Sequencing Center for Infectious Disease"/>
            <person name="Wu L."/>
            <person name="Ma J."/>
        </authorList>
    </citation>
    <scope>NUCLEOTIDE SEQUENCE [LARGE SCALE GENOMIC DNA]</scope>
    <source>
        <strain evidence="2 3">JCM 16001</strain>
    </source>
</reference>
<keyword evidence="3" id="KW-1185">Reference proteome</keyword>
<feature type="transmembrane region" description="Helical" evidence="1">
    <location>
        <begin position="279"/>
        <end position="297"/>
    </location>
</feature>
<dbReference type="EMBL" id="BAAAQF010000006">
    <property type="protein sequence ID" value="GAA1674872.1"/>
    <property type="molecule type" value="Genomic_DNA"/>
</dbReference>
<feature type="transmembrane region" description="Helical" evidence="1">
    <location>
        <begin position="227"/>
        <end position="247"/>
    </location>
</feature>
<feature type="transmembrane region" description="Helical" evidence="1">
    <location>
        <begin position="64"/>
        <end position="85"/>
    </location>
</feature>
<feature type="transmembrane region" description="Helical" evidence="1">
    <location>
        <begin position="106"/>
        <end position="123"/>
    </location>
</feature>
<accession>A0ABN2GPY5</accession>
<keyword evidence="1" id="KW-0812">Transmembrane</keyword>
<dbReference type="RefSeq" id="WP_344485804.1">
    <property type="nucleotide sequence ID" value="NZ_BAAAQF010000006.1"/>
</dbReference>
<feature type="transmembrane region" description="Helical" evidence="1">
    <location>
        <begin position="178"/>
        <end position="200"/>
    </location>
</feature>
<feature type="transmembrane region" description="Helical" evidence="1">
    <location>
        <begin position="338"/>
        <end position="357"/>
    </location>
</feature>
<evidence type="ECO:0000313" key="3">
    <source>
        <dbReference type="Proteomes" id="UP001499851"/>
    </source>
</evidence>
<proteinExistence type="predicted"/>
<sequence>MAITPLDRLLEYKMHLLADSRQPRLFAAWWQDLTTAAFSAWFIGGLILDVNAHAHDWPESFFTWWHLAFYTGFAATAAWIAWMLVRAHRADGRTGMAAVPHGYGPAIIGVPLFLASGIADMIWHELLGIETSLDIFFSPSHLGLAAGGVLIALAPWLSAWRRETLSVEPEPIPIEARLAAPALSLGFLVATLVLFLNYLVPFTNTPAVTAGGLAGHPGIGAAHFDSAPVAGMVFTTVLVLALAVFTTGRFRLPFGFYTVVFAYPSIMAGAMTGFENGPYVWVFLLSGAWLDFLVWLIRPELRRRRDLIVLAGAWAVPVWAAFMIATGAHAGTWPVAEIGLGAPVVAAAAGCLFMLVVQPEHRDAVRRTPAEPSPFDDVIARAKAMTANRPPEQ</sequence>
<comment type="caution">
    <text evidence="2">The sequence shown here is derived from an EMBL/GenBank/DDBJ whole genome shotgun (WGS) entry which is preliminary data.</text>
</comment>
<protein>
    <submittedName>
        <fullName evidence="2">Uncharacterized protein</fullName>
    </submittedName>
</protein>
<feature type="transmembrane region" description="Helical" evidence="1">
    <location>
        <begin position="254"/>
        <end position="273"/>
    </location>
</feature>
<feature type="transmembrane region" description="Helical" evidence="1">
    <location>
        <begin position="25"/>
        <end position="44"/>
    </location>
</feature>
<name>A0ABN2GPY5_9ACTN</name>
<evidence type="ECO:0000256" key="1">
    <source>
        <dbReference type="SAM" id="Phobius"/>
    </source>
</evidence>
<feature type="transmembrane region" description="Helical" evidence="1">
    <location>
        <begin position="309"/>
        <end position="332"/>
    </location>
</feature>
<organism evidence="2 3">
    <name type="scientific">Glycomyces endophyticus</name>
    <dbReference type="NCBI Taxonomy" id="480996"/>
    <lineage>
        <taxon>Bacteria</taxon>
        <taxon>Bacillati</taxon>
        <taxon>Actinomycetota</taxon>
        <taxon>Actinomycetes</taxon>
        <taxon>Glycomycetales</taxon>
        <taxon>Glycomycetaceae</taxon>
        <taxon>Glycomyces</taxon>
    </lineage>
</organism>
<feature type="transmembrane region" description="Helical" evidence="1">
    <location>
        <begin position="135"/>
        <end position="157"/>
    </location>
</feature>
<keyword evidence="1" id="KW-1133">Transmembrane helix</keyword>
<dbReference type="Proteomes" id="UP001499851">
    <property type="component" value="Unassembled WGS sequence"/>
</dbReference>
<gene>
    <name evidence="2" type="ORF">GCM10009830_21730</name>
</gene>
<evidence type="ECO:0000313" key="2">
    <source>
        <dbReference type="EMBL" id="GAA1674872.1"/>
    </source>
</evidence>
<keyword evidence="1" id="KW-0472">Membrane</keyword>